<name>A0ABP3B2W0_9LIST</name>
<dbReference type="RefSeq" id="WP_036095465.1">
    <property type="nucleotide sequence ID" value="NZ_AODF01000001.1"/>
</dbReference>
<organism evidence="2 3">
    <name type="scientific">Listeria floridensis FSL S10-1187</name>
    <dbReference type="NCBI Taxonomy" id="1265817"/>
    <lineage>
        <taxon>Bacteria</taxon>
        <taxon>Bacillati</taxon>
        <taxon>Bacillota</taxon>
        <taxon>Bacilli</taxon>
        <taxon>Bacillales</taxon>
        <taxon>Listeriaceae</taxon>
        <taxon>Listeria</taxon>
    </lineage>
</organism>
<dbReference type="EMBL" id="AODF01000001">
    <property type="protein sequence ID" value="EUJ33632.1"/>
    <property type="molecule type" value="Genomic_DNA"/>
</dbReference>
<keyword evidence="1" id="KW-0812">Transmembrane</keyword>
<evidence type="ECO:0000313" key="2">
    <source>
        <dbReference type="EMBL" id="EUJ33632.1"/>
    </source>
</evidence>
<gene>
    <name evidence="2" type="ORF">MFLO_00220</name>
</gene>
<evidence type="ECO:0000256" key="1">
    <source>
        <dbReference type="SAM" id="Phobius"/>
    </source>
</evidence>
<feature type="transmembrane region" description="Helical" evidence="1">
    <location>
        <begin position="65"/>
        <end position="87"/>
    </location>
</feature>
<dbReference type="Proteomes" id="UP000019249">
    <property type="component" value="Unassembled WGS sequence"/>
</dbReference>
<keyword evidence="1" id="KW-0472">Membrane</keyword>
<keyword evidence="1" id="KW-1133">Transmembrane helix</keyword>
<reference evidence="2 3" key="1">
    <citation type="journal article" date="2014" name="Int. J. Syst. Evol. Microbiol.">
        <title>Listeria floridensis sp. nov., Listeria aquatica sp. nov., Listeria cornellensis sp. nov., Listeria riparia sp. nov. and Listeria grandensis sp. nov., from agricultural and natural environments.</title>
        <authorList>
            <person name="den Bakker H.C."/>
            <person name="Warchocki S."/>
            <person name="Wright E.M."/>
            <person name="Allred A.F."/>
            <person name="Ahlstrom C."/>
            <person name="Manuel C.S."/>
            <person name="Stasiewicz M.J."/>
            <person name="Burrell A."/>
            <person name="Roof S."/>
            <person name="Strawn L."/>
            <person name="Fortes E.D."/>
            <person name="Nightingale K.K."/>
            <person name="Kephart D."/>
            <person name="Wiedmann M."/>
        </authorList>
    </citation>
    <scope>NUCLEOTIDE SEQUENCE [LARGE SCALE GENOMIC DNA]</scope>
    <source>
        <strain evidence="2 3">FSL S10-1187</strain>
    </source>
</reference>
<protein>
    <submittedName>
        <fullName evidence="2">Uncharacterized protein</fullName>
    </submittedName>
</protein>
<comment type="caution">
    <text evidence="2">The sequence shown here is derived from an EMBL/GenBank/DDBJ whole genome shotgun (WGS) entry which is preliminary data.</text>
</comment>
<accession>A0ABP3B2W0</accession>
<evidence type="ECO:0000313" key="3">
    <source>
        <dbReference type="Proteomes" id="UP000019249"/>
    </source>
</evidence>
<sequence length="88" mass="9767">MYVKSLLAGIGLAILVFLASFILPNYTLATMYSFVAMLLVFTSIACSAFVSFGGRGNRESRSKQLRWSIMLFLAAAPNFVGFIFSYYL</sequence>
<keyword evidence="3" id="KW-1185">Reference proteome</keyword>
<feature type="transmembrane region" description="Helical" evidence="1">
    <location>
        <begin position="7"/>
        <end position="26"/>
    </location>
</feature>
<proteinExistence type="predicted"/>
<feature type="transmembrane region" description="Helical" evidence="1">
    <location>
        <begin position="32"/>
        <end position="53"/>
    </location>
</feature>